<organism evidence="3">
    <name type="scientific">Nicotiana tabacum</name>
    <name type="common">Common tobacco</name>
    <dbReference type="NCBI Taxonomy" id="4097"/>
    <lineage>
        <taxon>Eukaryota</taxon>
        <taxon>Viridiplantae</taxon>
        <taxon>Streptophyta</taxon>
        <taxon>Embryophyta</taxon>
        <taxon>Tracheophyta</taxon>
        <taxon>Spermatophyta</taxon>
        <taxon>Magnoliopsida</taxon>
        <taxon>eudicotyledons</taxon>
        <taxon>Gunneridae</taxon>
        <taxon>Pentapetalae</taxon>
        <taxon>asterids</taxon>
        <taxon>lamiids</taxon>
        <taxon>Solanales</taxon>
        <taxon>Solanaceae</taxon>
        <taxon>Nicotianoideae</taxon>
        <taxon>Nicotianeae</taxon>
        <taxon>Nicotiana</taxon>
    </lineage>
</organism>
<proteinExistence type="predicted"/>
<feature type="domain" description="Reverse transcriptase Ty1/copia-type" evidence="2">
    <location>
        <begin position="185"/>
        <end position="234"/>
    </location>
</feature>
<sequence>MANRGYAKYDNEEALAQNEKEFLAKTRNKDQQALMLIHQCLEDAMFEKVVVVDKSEEEDAATIKKIMDKSNIEEKASLVENNKEEDESTLLLALKEEDREDCGSWYLDNGASNHMYGCKDNDEEEPETVEPMQAATPPPSPTNVASPSSQESSNEHTEPINFDEFITDKRWRQAMEEEIDSIEKNNTWELTTLPKGNRAIGVKWVYMTKKNADGDMERYKAQLVTKGYKERQCISDKKVELKYVKSHDQAADIFTKPLKFEDF</sequence>
<gene>
    <name evidence="3" type="primary">LOC107776213</name>
</gene>
<accession>A0A1S3YH72</accession>
<dbReference type="AlphaFoldDB" id="A0A1S3YH72"/>
<dbReference type="RefSeq" id="XP_016451574.1">
    <property type="nucleotide sequence ID" value="XM_016596088.1"/>
</dbReference>
<evidence type="ECO:0000256" key="1">
    <source>
        <dbReference type="SAM" id="MobiDB-lite"/>
    </source>
</evidence>
<dbReference type="KEGG" id="nta:107776213"/>
<dbReference type="STRING" id="4097.A0A1S3YH72"/>
<evidence type="ECO:0000259" key="2">
    <source>
        <dbReference type="Pfam" id="PF07727"/>
    </source>
</evidence>
<protein>
    <recommendedName>
        <fullName evidence="2">Reverse transcriptase Ty1/copia-type domain-containing protein</fullName>
    </recommendedName>
</protein>
<dbReference type="PaxDb" id="4097-A0A1S3YH72"/>
<evidence type="ECO:0000313" key="3">
    <source>
        <dbReference type="RefSeq" id="XP_016451574.1"/>
    </source>
</evidence>
<dbReference type="Pfam" id="PF07727">
    <property type="entry name" value="RVT_2"/>
    <property type="match status" value="1"/>
</dbReference>
<dbReference type="InterPro" id="IPR013103">
    <property type="entry name" value="RVT_2"/>
</dbReference>
<reference evidence="3" key="1">
    <citation type="submission" date="2025-08" db="UniProtKB">
        <authorList>
            <consortium name="RefSeq"/>
        </authorList>
    </citation>
    <scope>IDENTIFICATION</scope>
</reference>
<name>A0A1S3YH72_TOBAC</name>
<dbReference type="OrthoDB" id="1927598at2759"/>
<feature type="region of interest" description="Disordered" evidence="1">
    <location>
        <begin position="116"/>
        <end position="163"/>
    </location>
</feature>
<feature type="compositionally biased region" description="Polar residues" evidence="1">
    <location>
        <begin position="142"/>
        <end position="152"/>
    </location>
</feature>